<keyword evidence="1" id="KW-0175">Coiled coil</keyword>
<evidence type="ECO:0000256" key="2">
    <source>
        <dbReference type="SAM" id="Phobius"/>
    </source>
</evidence>
<protein>
    <submittedName>
        <fullName evidence="4">Transmembrane protein, putative</fullName>
    </submittedName>
</protein>
<evidence type="ECO:0000259" key="3">
    <source>
        <dbReference type="SMART" id="SM00091"/>
    </source>
</evidence>
<feature type="domain" description="PAS" evidence="3">
    <location>
        <begin position="729"/>
        <end position="796"/>
    </location>
</feature>
<gene>
    <name evidence="4" type="ORF">TTHERM_00310790</name>
</gene>
<keyword evidence="2" id="KW-0472">Membrane</keyword>
<dbReference type="RefSeq" id="XP_001021151.2">
    <property type="nucleotide sequence ID" value="XM_001021151.2"/>
</dbReference>
<feature type="transmembrane region" description="Helical" evidence="2">
    <location>
        <begin position="132"/>
        <end position="151"/>
    </location>
</feature>
<dbReference type="SMART" id="SM00091">
    <property type="entry name" value="PAS"/>
    <property type="match status" value="1"/>
</dbReference>
<keyword evidence="2 4" id="KW-0812">Transmembrane</keyword>
<feature type="transmembrane region" description="Helical" evidence="2">
    <location>
        <begin position="238"/>
        <end position="259"/>
    </location>
</feature>
<organism evidence="4 5">
    <name type="scientific">Tetrahymena thermophila (strain SB210)</name>
    <dbReference type="NCBI Taxonomy" id="312017"/>
    <lineage>
        <taxon>Eukaryota</taxon>
        <taxon>Sar</taxon>
        <taxon>Alveolata</taxon>
        <taxon>Ciliophora</taxon>
        <taxon>Intramacronucleata</taxon>
        <taxon>Oligohymenophorea</taxon>
        <taxon>Hymenostomatida</taxon>
        <taxon>Tetrahymenina</taxon>
        <taxon>Tetrahymenidae</taxon>
        <taxon>Tetrahymena</taxon>
    </lineage>
</organism>
<feature type="transmembrane region" description="Helical" evidence="2">
    <location>
        <begin position="207"/>
        <end position="226"/>
    </location>
</feature>
<dbReference type="Proteomes" id="UP000009168">
    <property type="component" value="Unassembled WGS sequence"/>
</dbReference>
<accession>I7MG27</accession>
<evidence type="ECO:0000256" key="1">
    <source>
        <dbReference type="SAM" id="Coils"/>
    </source>
</evidence>
<dbReference type="InParanoid" id="I7MG27"/>
<feature type="coiled-coil region" evidence="1">
    <location>
        <begin position="1353"/>
        <end position="1380"/>
    </location>
</feature>
<dbReference type="InterPro" id="IPR035965">
    <property type="entry name" value="PAS-like_dom_sf"/>
</dbReference>
<feature type="transmembrane region" description="Helical" evidence="2">
    <location>
        <begin position="1467"/>
        <end position="1490"/>
    </location>
</feature>
<feature type="transmembrane region" description="Helical" evidence="2">
    <location>
        <begin position="331"/>
        <end position="352"/>
    </location>
</feature>
<sequence>MVDDNIKKSKQSQTFKDLSILFYTQQIAQIIKSYQRSNFIGIMLLVIYYSQLASMLFEEKVIQNVTISDISQRNSLFQVSQYIRCSRIYTIQEVIAERSENLYSRSNNNESSSNSDEVEIAQSQINFSIFGISYNFFVMAYIMIQYTLWIMSHNYQTSSKNEQSIQEEQINNVVKKKFNLQNYSFMKKFFKPNGPLNKFVSIIFQTYRYTVTIPFSVVSLSMIFNTNSNLNDQLAQEFRILLGVSLFLSTFIINLLIIINDFDYSIRYRDFFGSRVNNFRWVYFSLDLLASYCCTQLENNMNIKLYLWIHILQSLARLTILIYEFPFFFELAQNCHFCGSFSYLLISILEIFSIQVGYKTSFSFLLLSLLPITLKISSMTLKWRESFYTAFISEKNIQNISAFHLEYYMRKVLIPLCQLDIEQYISKKFEGQGIKYETIYTQHIIYCQARGVQDQNRNQDQIKNANDKQQKQNSEEFQCFCQKYQLSELNLNNMNGHQQRKQFIVEYIYYLLNLSFNKNFQGQHNYEQRLTKKNSPQSVLFLKEIKPTYIYYLIQVASTPAKAYTEVFTIKQKYNQMTIQEQYMIELTIQDLNYEFLSFFDHSIYQNQRLKIGDVYQFDHAYRDSFSELSKGLKIKQEFFQFLNQDSIILENLTNKSQKTVIQIQVIEDSLINLLKMNPLHQRTLQLSSIFLDHFDFKKRTLTSLILQATYQNELENPHQIRNELEKSDFKINLFHQKSAAAFFLSLQNKTILRSSDSFSQLFGVNSSDIIGKPISLLFPDYYFPHISSYIERLVEEANIDLIKIGLYYTFIRTAKESLYPVVMRVKLDFLNEQTFGLSCYMQRIENDKFYIICDSNFKFLDASSQLKTLLLKNFQQNKKRKNTSDLLQKVNVRNFIPILYGIEKFQELNQFDEKSKSYQNYERQTNFQQFNSILFLPTNKPQLSMLQKQVKQEIYDVSQYFKEFKPSEFDSVQKFKKIHEINDHLDQIKEKFQKYFSHPVEIQEYENTSKNNSFIKEIQNYTTQETYFKIDNQPSEAKDKEDSQNNTKPEVNTLQEIDYFESNYLHESKKKDQLIENDVINSIEKQSSKYSEKPNELNNEDFQQIQNLYPDQLQQYYENYQAAAYQNEYSLWPISQKDIPYGQENQNQSEHQIMREKGEYINNLQSYNQLGYQNHNNEATQSDLINNSDQKNHQKFQKKLQKLIIKSPRASNINVISIEDEQKYQHFASPKFGQELVSPLSTHKDNEESQRYFVKNSPNKDNFQNSQSASHLINGSLISPTIKVNEMYYESTIDDKQSQKNQIIHPQSFHNSKNNEKLLQLQPISIDQYSVSHTSIEQEIKNNIQIGHKSILSKSQTNRQLSRKEIQTLERNVTKLYNAQNTKNFKYDGEDDERGERRDQYSQFKKISDLGIQESEHSKRQEKTGFQNNAILKKMFDSQLFFKRQFLSDMVTKRQELIQVKYARNVGLFFLVLLVAISTGLYLTLVSYFNNGWDYFKDMLIGYDILESYSQAIRQKELLLTLQMYGIPGYNLHNQTQILLETQERDYRQIQLRQLIDYFIANCVNKGFEKYMLEEEIQVSFLTNQNQPIKHLNFTRIYSLLNIPLYLWDYTLTNNQDSQTYILENYYNIMDMIAYIVNISSTTSYNKIKSSENLLYLSITLIELFSLLLIMLVFPIYYIVQSKREEILKLLATFDSNFLEKIIQKCNLELLENKQNFGSSKTLRSIKTNKNVSSKNILSQTQIGSGQILASSQFKRLNKKRKAVSQTNSLQNLFYNQLFSNEELLSNIQLQYSRERDISVLKQFKEKILDQQLQERITDLYKVDETFQKDRSQMDKYKQDYLMTIKEDACQILIDNYNIQSMDSKANMQNQINETFDPKVDPNKCSSILNGKLKQGLTITLKELINEINQLYLVFTSTNDEQELFLTLIPIENLVENQYVISFINKQIPYQSK</sequence>
<dbReference type="GeneID" id="7840989"/>
<evidence type="ECO:0000313" key="4">
    <source>
        <dbReference type="EMBL" id="EAS00905.2"/>
    </source>
</evidence>
<name>I7MG27_TETTS</name>
<dbReference type="SUPFAM" id="SSF55785">
    <property type="entry name" value="PYP-like sensor domain (PAS domain)"/>
    <property type="match status" value="1"/>
</dbReference>
<proteinExistence type="predicted"/>
<dbReference type="KEGG" id="tet:TTHERM_00310790"/>
<reference evidence="5" key="1">
    <citation type="journal article" date="2006" name="PLoS Biol.">
        <title>Macronuclear genome sequence of the ciliate Tetrahymena thermophila, a model eukaryote.</title>
        <authorList>
            <person name="Eisen J.A."/>
            <person name="Coyne R.S."/>
            <person name="Wu M."/>
            <person name="Wu D."/>
            <person name="Thiagarajan M."/>
            <person name="Wortman J.R."/>
            <person name="Badger J.H."/>
            <person name="Ren Q."/>
            <person name="Amedeo P."/>
            <person name="Jones K.M."/>
            <person name="Tallon L.J."/>
            <person name="Delcher A.L."/>
            <person name="Salzberg S.L."/>
            <person name="Silva J.C."/>
            <person name="Haas B.J."/>
            <person name="Majoros W.H."/>
            <person name="Farzad M."/>
            <person name="Carlton J.M."/>
            <person name="Smith R.K. Jr."/>
            <person name="Garg J."/>
            <person name="Pearlman R.E."/>
            <person name="Karrer K.M."/>
            <person name="Sun L."/>
            <person name="Manning G."/>
            <person name="Elde N.C."/>
            <person name="Turkewitz A.P."/>
            <person name="Asai D.J."/>
            <person name="Wilkes D.E."/>
            <person name="Wang Y."/>
            <person name="Cai H."/>
            <person name="Collins K."/>
            <person name="Stewart B.A."/>
            <person name="Lee S.R."/>
            <person name="Wilamowska K."/>
            <person name="Weinberg Z."/>
            <person name="Ruzzo W.L."/>
            <person name="Wloga D."/>
            <person name="Gaertig J."/>
            <person name="Frankel J."/>
            <person name="Tsao C.-C."/>
            <person name="Gorovsky M.A."/>
            <person name="Keeling P.J."/>
            <person name="Waller R.F."/>
            <person name="Patron N.J."/>
            <person name="Cherry J.M."/>
            <person name="Stover N.A."/>
            <person name="Krieger C.J."/>
            <person name="del Toro C."/>
            <person name="Ryder H.F."/>
            <person name="Williamson S.C."/>
            <person name="Barbeau R.A."/>
            <person name="Hamilton E.P."/>
            <person name="Orias E."/>
        </authorList>
    </citation>
    <scope>NUCLEOTIDE SEQUENCE [LARGE SCALE GENOMIC DNA]</scope>
    <source>
        <strain evidence="5">SB210</strain>
    </source>
</reference>
<dbReference type="InterPro" id="IPR000014">
    <property type="entry name" value="PAS"/>
</dbReference>
<dbReference type="EMBL" id="GG662608">
    <property type="protein sequence ID" value="EAS00905.2"/>
    <property type="molecule type" value="Genomic_DNA"/>
</dbReference>
<feature type="transmembrane region" description="Helical" evidence="2">
    <location>
        <begin position="1655"/>
        <end position="1681"/>
    </location>
</feature>
<evidence type="ECO:0000313" key="5">
    <source>
        <dbReference type="Proteomes" id="UP000009168"/>
    </source>
</evidence>
<keyword evidence="2" id="KW-1133">Transmembrane helix</keyword>
<keyword evidence="5" id="KW-1185">Reference proteome</keyword>
<feature type="transmembrane region" description="Helical" evidence="2">
    <location>
        <begin position="305"/>
        <end position="325"/>
    </location>
</feature>